<reference evidence="7" key="1">
    <citation type="submission" date="2021-01" db="EMBL/GenBank/DDBJ databases">
        <title>Whole genome shotgun sequence of Planosporangium flavigriseum NBRC 105377.</title>
        <authorList>
            <person name="Komaki H."/>
            <person name="Tamura T."/>
        </authorList>
    </citation>
    <scope>NUCLEOTIDE SEQUENCE</scope>
    <source>
        <strain evidence="7">NBRC 105377</strain>
    </source>
</reference>
<accession>A0A8J3LU32</accession>
<sequence length="309" mass="32953">MELNENADLDTSQVEDARGAGRGGGGFGGIPIPIGGGIGTIITLVVVVIGLVVGGGTFGRSMLGGGDGNDQGNNTQLEQKCAASNPDRFKDADCRNLLYVNSIQSYWQSALPQIFGKAYSQAPTRFFSGGVNTGCGQADSGVGPFYCPADDHVYIDLDFYQELASRFGAKGEFAQPYVLAHEYGHHIQDLLGTEAQMRRAQQRDPSNANQYSVMLELQADCYAGVWTNHATETKSAKGQALFKSITQQDVQEALTAAAAVGDDAIQKKMGGAVDEHKFTHGSSAQRQQWFSKGYETGDPRSCDTFGNGV</sequence>
<gene>
    <name evidence="7" type="ORF">Pfl04_17040</name>
</gene>
<evidence type="ECO:0000256" key="5">
    <source>
        <dbReference type="SAM" id="MobiDB-lite"/>
    </source>
</evidence>
<dbReference type="PANTHER" id="PTHR30168:SF0">
    <property type="entry name" value="INNER MEMBRANE PROTEIN"/>
    <property type="match status" value="1"/>
</dbReference>
<evidence type="ECO:0000313" key="8">
    <source>
        <dbReference type="Proteomes" id="UP000653674"/>
    </source>
</evidence>
<dbReference type="AlphaFoldDB" id="A0A8J3LU32"/>
<keyword evidence="3 6" id="KW-1133">Transmembrane helix</keyword>
<feature type="transmembrane region" description="Helical" evidence="6">
    <location>
        <begin position="30"/>
        <end position="53"/>
    </location>
</feature>
<evidence type="ECO:0000256" key="1">
    <source>
        <dbReference type="ARBA" id="ARBA00004167"/>
    </source>
</evidence>
<evidence type="ECO:0000256" key="3">
    <source>
        <dbReference type="ARBA" id="ARBA00022989"/>
    </source>
</evidence>
<dbReference type="Proteomes" id="UP000653674">
    <property type="component" value="Unassembled WGS sequence"/>
</dbReference>
<evidence type="ECO:0000256" key="6">
    <source>
        <dbReference type="SAM" id="Phobius"/>
    </source>
</evidence>
<evidence type="ECO:0000256" key="2">
    <source>
        <dbReference type="ARBA" id="ARBA00022692"/>
    </source>
</evidence>
<organism evidence="7 8">
    <name type="scientific">Planosporangium flavigriseum</name>
    <dbReference type="NCBI Taxonomy" id="373681"/>
    <lineage>
        <taxon>Bacteria</taxon>
        <taxon>Bacillati</taxon>
        <taxon>Actinomycetota</taxon>
        <taxon>Actinomycetes</taxon>
        <taxon>Micromonosporales</taxon>
        <taxon>Micromonosporaceae</taxon>
        <taxon>Planosporangium</taxon>
    </lineage>
</organism>
<name>A0A8J3LU32_9ACTN</name>
<dbReference type="RefSeq" id="WP_168076753.1">
    <property type="nucleotide sequence ID" value="NZ_BAAAQJ010000002.1"/>
</dbReference>
<keyword evidence="4 6" id="KW-0472">Membrane</keyword>
<feature type="region of interest" description="Disordered" evidence="5">
    <location>
        <begin position="1"/>
        <end position="22"/>
    </location>
</feature>
<evidence type="ECO:0000256" key="4">
    <source>
        <dbReference type="ARBA" id="ARBA00023136"/>
    </source>
</evidence>
<keyword evidence="2 6" id="KW-0812">Transmembrane</keyword>
<comment type="subcellular location">
    <subcellularLocation>
        <location evidence="1">Membrane</location>
        <topology evidence="1">Single-pass membrane protein</topology>
    </subcellularLocation>
</comment>
<protein>
    <submittedName>
        <fullName evidence="7">Membrane protein</fullName>
    </submittedName>
</protein>
<comment type="caution">
    <text evidence="7">The sequence shown here is derived from an EMBL/GenBank/DDBJ whole genome shotgun (WGS) entry which is preliminary data.</text>
</comment>
<dbReference type="InterPro" id="IPR007343">
    <property type="entry name" value="Uncharacterised_pept_Zn_put"/>
</dbReference>
<proteinExistence type="predicted"/>
<dbReference type="Pfam" id="PF04228">
    <property type="entry name" value="Zn_peptidase"/>
    <property type="match status" value="1"/>
</dbReference>
<dbReference type="EMBL" id="BONU01000008">
    <property type="protein sequence ID" value="GIG73300.1"/>
    <property type="molecule type" value="Genomic_DNA"/>
</dbReference>
<dbReference type="GO" id="GO:0016020">
    <property type="term" value="C:membrane"/>
    <property type="evidence" value="ECO:0007669"/>
    <property type="project" value="UniProtKB-SubCell"/>
</dbReference>
<dbReference type="PANTHER" id="PTHR30168">
    <property type="entry name" value="PUTATIVE MEMBRANE PROTEIN YPFJ"/>
    <property type="match status" value="1"/>
</dbReference>
<evidence type="ECO:0000313" key="7">
    <source>
        <dbReference type="EMBL" id="GIG73300.1"/>
    </source>
</evidence>
<keyword evidence="8" id="KW-1185">Reference proteome</keyword>